<sequence length="105" mass="12346">MASCMEGVKRFLLEEVSLVEWDDASTIPWWKVRCGEGISVSVDETRHGTCRRFYYLRCQSYMQIEDHGLGSYCSIRERVASNEVEQCILYFRAREIYEMLVAMID</sequence>
<dbReference type="AlphaFoldDB" id="A0AAV9X763"/>
<comment type="caution">
    <text evidence="1">The sequence shown here is derived from an EMBL/GenBank/DDBJ whole genome shotgun (WGS) entry which is preliminary data.</text>
</comment>
<reference evidence="1 2" key="1">
    <citation type="submission" date="2019-10" db="EMBL/GenBank/DDBJ databases">
        <authorList>
            <person name="Palmer J.M."/>
        </authorList>
    </citation>
    <scope>NUCLEOTIDE SEQUENCE [LARGE SCALE GENOMIC DNA]</scope>
    <source>
        <strain evidence="1 2">TWF694</strain>
    </source>
</reference>
<accession>A0AAV9X763</accession>
<dbReference type="EMBL" id="JAVHJO010000009">
    <property type="protein sequence ID" value="KAK6537491.1"/>
    <property type="molecule type" value="Genomic_DNA"/>
</dbReference>
<organism evidence="1 2">
    <name type="scientific">Orbilia ellipsospora</name>
    <dbReference type="NCBI Taxonomy" id="2528407"/>
    <lineage>
        <taxon>Eukaryota</taxon>
        <taxon>Fungi</taxon>
        <taxon>Dikarya</taxon>
        <taxon>Ascomycota</taxon>
        <taxon>Pezizomycotina</taxon>
        <taxon>Orbiliomycetes</taxon>
        <taxon>Orbiliales</taxon>
        <taxon>Orbiliaceae</taxon>
        <taxon>Orbilia</taxon>
    </lineage>
</organism>
<evidence type="ECO:0000313" key="1">
    <source>
        <dbReference type="EMBL" id="KAK6537491.1"/>
    </source>
</evidence>
<proteinExistence type="predicted"/>
<gene>
    <name evidence="1" type="ORF">TWF694_011676</name>
</gene>
<protein>
    <submittedName>
        <fullName evidence="1">Uncharacterized protein</fullName>
    </submittedName>
</protein>
<dbReference type="Proteomes" id="UP001365542">
    <property type="component" value="Unassembled WGS sequence"/>
</dbReference>
<evidence type="ECO:0000313" key="2">
    <source>
        <dbReference type="Proteomes" id="UP001365542"/>
    </source>
</evidence>
<keyword evidence="2" id="KW-1185">Reference proteome</keyword>
<name>A0AAV9X763_9PEZI</name>